<gene>
    <name evidence="2" type="ORF">SDC9_154546</name>
</gene>
<proteinExistence type="predicted"/>
<feature type="region of interest" description="Disordered" evidence="1">
    <location>
        <begin position="117"/>
        <end position="163"/>
    </location>
</feature>
<evidence type="ECO:0000256" key="1">
    <source>
        <dbReference type="SAM" id="MobiDB-lite"/>
    </source>
</evidence>
<feature type="compositionally biased region" description="Basic and acidic residues" evidence="1">
    <location>
        <begin position="117"/>
        <end position="133"/>
    </location>
</feature>
<name>A0A645F0K5_9ZZZZ</name>
<comment type="caution">
    <text evidence="2">The sequence shown here is derived from an EMBL/GenBank/DDBJ whole genome shotgun (WGS) entry which is preliminary data.</text>
</comment>
<reference evidence="2" key="1">
    <citation type="submission" date="2019-08" db="EMBL/GenBank/DDBJ databases">
        <authorList>
            <person name="Kucharzyk K."/>
            <person name="Murdoch R.W."/>
            <person name="Higgins S."/>
            <person name="Loffler F."/>
        </authorList>
    </citation>
    <scope>NUCLEOTIDE SEQUENCE</scope>
</reference>
<accession>A0A645F0K5</accession>
<protein>
    <submittedName>
        <fullName evidence="2">Uncharacterized protein</fullName>
    </submittedName>
</protein>
<feature type="compositionally biased region" description="Basic and acidic residues" evidence="1">
    <location>
        <begin position="153"/>
        <end position="163"/>
    </location>
</feature>
<sequence length="163" mass="18300">MVPERVHAAMRGPTLRRIPRAPEARETMGSTPSMKRSLHPKPYFSLKRPVVKTPQRASSTAIWIPNVRVPPARMARMPPRAVSAPAREISSRCSCLAMAVPPLPLFLPEEHYTRERRAGKAEKMVGCHEEQRRRVPRGRFSPQSSPLWGGIRQAKDPADFGPP</sequence>
<dbReference type="AlphaFoldDB" id="A0A645F0K5"/>
<dbReference type="EMBL" id="VSSQ01053234">
    <property type="protein sequence ID" value="MPN07280.1"/>
    <property type="molecule type" value="Genomic_DNA"/>
</dbReference>
<organism evidence="2">
    <name type="scientific">bioreactor metagenome</name>
    <dbReference type="NCBI Taxonomy" id="1076179"/>
    <lineage>
        <taxon>unclassified sequences</taxon>
        <taxon>metagenomes</taxon>
        <taxon>ecological metagenomes</taxon>
    </lineage>
</organism>
<evidence type="ECO:0000313" key="2">
    <source>
        <dbReference type="EMBL" id="MPN07280.1"/>
    </source>
</evidence>